<reference evidence="1 2" key="1">
    <citation type="submission" date="2019-08" db="EMBL/GenBank/DDBJ databases">
        <authorList>
            <person name="Shi S."/>
        </authorList>
    </citation>
    <scope>NUCLEOTIDE SEQUENCE [LARGE SCALE GENOMIC DNA]</scope>
    <source>
        <strain evidence="1 2">GY10130</strain>
    </source>
</reference>
<keyword evidence="2" id="KW-1185">Reference proteome</keyword>
<evidence type="ECO:0000313" key="1">
    <source>
        <dbReference type="EMBL" id="TXK33281.1"/>
    </source>
</evidence>
<accession>A0A5C8J770</accession>
<evidence type="ECO:0000313" key="2">
    <source>
        <dbReference type="Proteomes" id="UP000321926"/>
    </source>
</evidence>
<comment type="caution">
    <text evidence="1">The sequence shown here is derived from an EMBL/GenBank/DDBJ whole genome shotgun (WGS) entry which is preliminary data.</text>
</comment>
<organism evidence="1 2">
    <name type="scientific">Pontibacter qinzhouensis</name>
    <dbReference type="NCBI Taxonomy" id="2603253"/>
    <lineage>
        <taxon>Bacteria</taxon>
        <taxon>Pseudomonadati</taxon>
        <taxon>Bacteroidota</taxon>
        <taxon>Cytophagia</taxon>
        <taxon>Cytophagales</taxon>
        <taxon>Hymenobacteraceae</taxon>
        <taxon>Pontibacter</taxon>
    </lineage>
</organism>
<dbReference type="EMBL" id="VRTY01000093">
    <property type="protein sequence ID" value="TXK33281.1"/>
    <property type="molecule type" value="Genomic_DNA"/>
</dbReference>
<proteinExistence type="predicted"/>
<dbReference type="InterPro" id="IPR013389">
    <property type="entry name" value="CRISPR-assoc_prot_Cas8b"/>
</dbReference>
<protein>
    <recommendedName>
        <fullName evidence="3">Type I-B CRISPR-associated protein Cas8b/Csh1</fullName>
    </recommendedName>
</protein>
<sequence>MLDTLIRFGKHLSEDRGEWDDIIDIPDTTEEQTKGITPLVAQLLFDLDANQVKLDKTQLKVFEPQDAYTYMNIKIQGGNNKAIYATVSPKKSFEQIRKTFFGLTDKNGKAPEQGQFTEAIDKDFQFLIGSALYHVLQKIFALSEDFTAKYVDQEKNKADFGKAIKALDLPNNERIVLLYTAVKSQELKIPLATPIAKVSGYEDFLRSKFLKKEEPLKLENPVDKLCYATGIPTADVEDITIGARYSINKMFVTTTKNYASNFNDKAFGSNYQASALAQLYLERGSNYLLNKYTTKIAGVDHIIIPHFFSKEDVDPDVLMQRISKKTDLLFRYKQLAEIVDDFSDNELYWLNFLGFESDGNFFKTINTIQDVSKLHFNKLIDTFRDTDLIFKNIAGMEWEKVMTAGKDNRLSFNFYSLYSLVPVRKEKEKKNAALALFKAILEQRIIDPQQLYKHFTELILCHWYGRYKAYGNVYQNDIFDFAARNAVFQYHALFYIFKQFNLLKGMENIKSEELTDGLKPSEAFFRKMDYNDSQKAMFYLGRILNSVAYAQQKKGYDSKPVLNKVNYNGMDKKNIIRLHKDLFDKCRQYTILSFNEPLFSHFTQLFNEEKWSLKSEEALFYLLAGYSFRDNA</sequence>
<dbReference type="Proteomes" id="UP000321926">
    <property type="component" value="Unassembled WGS sequence"/>
</dbReference>
<evidence type="ECO:0008006" key="3">
    <source>
        <dbReference type="Google" id="ProtNLM"/>
    </source>
</evidence>
<dbReference type="OrthoDB" id="1064164at2"/>
<dbReference type="AlphaFoldDB" id="A0A5C8J770"/>
<gene>
    <name evidence="1" type="ORF">FVR03_19125</name>
</gene>
<dbReference type="RefSeq" id="WP_147923377.1">
    <property type="nucleotide sequence ID" value="NZ_VRTY01000093.1"/>
</dbReference>
<name>A0A5C8J770_9BACT</name>
<dbReference type="Pfam" id="PF09484">
    <property type="entry name" value="Cas_TM1802"/>
    <property type="match status" value="1"/>
</dbReference>